<dbReference type="PANTHER" id="PTHR34406">
    <property type="entry name" value="PROTEIN YCEI"/>
    <property type="match status" value="1"/>
</dbReference>
<feature type="chain" id="PRO_5028947436" evidence="1">
    <location>
        <begin position="31"/>
        <end position="196"/>
    </location>
</feature>
<name>A0A7H0GN01_9BURK</name>
<evidence type="ECO:0000259" key="2">
    <source>
        <dbReference type="SMART" id="SM00867"/>
    </source>
</evidence>
<feature type="domain" description="Lipid/polyisoprenoid-binding YceI-like" evidence="2">
    <location>
        <begin position="31"/>
        <end position="191"/>
    </location>
</feature>
<dbReference type="RefSeq" id="WP_187725211.1">
    <property type="nucleotide sequence ID" value="NZ_CP060783.1"/>
</dbReference>
<keyword evidence="4" id="KW-1185">Reference proteome</keyword>
<sequence>MWTNKFSALSAGVVVAGSAALLMAAPAALAQQALVPAQSEISFVSKQMGVPVEGKFKKFDAQVSFDPAKLATSKVAFTIDTGSATLGVKETDAELPKSVWFNVPKFPQATFQSSSIKSVGAGKYEVTGKLNIKGASQDVVVPVTLTQSGATTTAQGSFPIKRLSFKIGENEWADTSMVADDVQVKFKLALTGVPKL</sequence>
<dbReference type="InterPro" id="IPR007372">
    <property type="entry name" value="Lipid/polyisoprenoid-bd_YceI"/>
</dbReference>
<evidence type="ECO:0000313" key="4">
    <source>
        <dbReference type="Proteomes" id="UP000516028"/>
    </source>
</evidence>
<dbReference type="Proteomes" id="UP000516028">
    <property type="component" value="Chromosome"/>
</dbReference>
<dbReference type="PANTHER" id="PTHR34406:SF1">
    <property type="entry name" value="PROTEIN YCEI"/>
    <property type="match status" value="1"/>
</dbReference>
<dbReference type="AlphaFoldDB" id="A0A7H0GN01"/>
<dbReference type="SUPFAM" id="SSF101874">
    <property type="entry name" value="YceI-like"/>
    <property type="match status" value="1"/>
</dbReference>
<dbReference type="EMBL" id="CP060783">
    <property type="protein sequence ID" value="QNP49667.1"/>
    <property type="molecule type" value="Genomic_DNA"/>
</dbReference>
<keyword evidence="1" id="KW-0732">Signal</keyword>
<dbReference type="KEGG" id="daer:H9K75_06900"/>
<dbReference type="SMART" id="SM00867">
    <property type="entry name" value="YceI"/>
    <property type="match status" value="1"/>
</dbReference>
<protein>
    <submittedName>
        <fullName evidence="3">YceI family protein</fullName>
    </submittedName>
</protein>
<evidence type="ECO:0000256" key="1">
    <source>
        <dbReference type="SAM" id="SignalP"/>
    </source>
</evidence>
<organism evidence="3 4">
    <name type="scientific">Diaphorobacter aerolatus</name>
    <dbReference type="NCBI Taxonomy" id="1288495"/>
    <lineage>
        <taxon>Bacteria</taxon>
        <taxon>Pseudomonadati</taxon>
        <taxon>Pseudomonadota</taxon>
        <taxon>Betaproteobacteria</taxon>
        <taxon>Burkholderiales</taxon>
        <taxon>Comamonadaceae</taxon>
        <taxon>Diaphorobacter</taxon>
    </lineage>
</organism>
<gene>
    <name evidence="3" type="ORF">H9K75_06900</name>
</gene>
<dbReference type="InterPro" id="IPR036761">
    <property type="entry name" value="TTHA0802/YceI-like_sf"/>
</dbReference>
<evidence type="ECO:0000313" key="3">
    <source>
        <dbReference type="EMBL" id="QNP49667.1"/>
    </source>
</evidence>
<accession>A0A7H0GN01</accession>
<dbReference type="Pfam" id="PF04264">
    <property type="entry name" value="YceI"/>
    <property type="match status" value="1"/>
</dbReference>
<proteinExistence type="predicted"/>
<feature type="signal peptide" evidence="1">
    <location>
        <begin position="1"/>
        <end position="30"/>
    </location>
</feature>
<dbReference type="Gene3D" id="2.40.128.110">
    <property type="entry name" value="Lipid/polyisoprenoid-binding, YceI-like"/>
    <property type="match status" value="1"/>
</dbReference>
<reference evidence="3 4" key="1">
    <citation type="submission" date="2020-08" db="EMBL/GenBank/DDBJ databases">
        <title>Genome sequence of Diaphorobacter aerolatus KACC 16536T.</title>
        <authorList>
            <person name="Hyun D.-W."/>
            <person name="Bae J.-W."/>
        </authorList>
    </citation>
    <scope>NUCLEOTIDE SEQUENCE [LARGE SCALE GENOMIC DNA]</scope>
    <source>
        <strain evidence="3 4">KACC 16536</strain>
    </source>
</reference>